<dbReference type="EMBL" id="AJGV01000070">
    <property type="protein sequence ID" value="EJJ07033.1"/>
    <property type="molecule type" value="Genomic_DNA"/>
</dbReference>
<sequence>MGWIMSRWKGLPDSLDHRVVRLVVQLRRLKDHSGLSLASLAAGTSYSKSSWERYLNGKKLPPREAVQELARVCGGDATRLLALHEVALQVWQAERAEPDVPAVPQPEPTAVPEPAVPEPVAGVVAAAAAAPAVAAPATGRRIPLGPLVLGALAVLVVAGVTLLTPRTWQDGAAAGRGGDSLPAGGTPTAAPAFTHRLGETFECRVRRRAGVLSAGRSSTDTALLGSGATGWDVVEAQCLLRHQGCDPGAVDGIVGGKTTRAVKRLQARAGLPTDGIIGPDTWKVLRR</sequence>
<dbReference type="InterPro" id="IPR002477">
    <property type="entry name" value="Peptidoglycan-bd-like"/>
</dbReference>
<dbReference type="SMART" id="SM00530">
    <property type="entry name" value="HTH_XRE"/>
    <property type="match status" value="1"/>
</dbReference>
<dbReference type="InterPro" id="IPR001387">
    <property type="entry name" value="Cro/C1-type_HTH"/>
</dbReference>
<dbReference type="PROSITE" id="PS50943">
    <property type="entry name" value="HTH_CROC1"/>
    <property type="match status" value="1"/>
</dbReference>
<dbReference type="PATRIC" id="fig|1160718.3.peg.2173"/>
<dbReference type="Gene3D" id="1.10.260.40">
    <property type="entry name" value="lambda repressor-like DNA-binding domains"/>
    <property type="match status" value="1"/>
</dbReference>
<proteinExistence type="predicted"/>
<dbReference type="STRING" id="1160718.SU9_10778"/>
<evidence type="ECO:0000259" key="2">
    <source>
        <dbReference type="PROSITE" id="PS50943"/>
    </source>
</evidence>
<organism evidence="3">
    <name type="scientific">Streptomyces auratus AGR0001</name>
    <dbReference type="NCBI Taxonomy" id="1160718"/>
    <lineage>
        <taxon>Bacteria</taxon>
        <taxon>Bacillati</taxon>
        <taxon>Actinomycetota</taxon>
        <taxon>Actinomycetes</taxon>
        <taxon>Kitasatosporales</taxon>
        <taxon>Streptomycetaceae</taxon>
        <taxon>Streptomyces</taxon>
    </lineage>
</organism>
<protein>
    <submittedName>
        <fullName evidence="3">Peptidoglycan-binding domain 1 protein</fullName>
    </submittedName>
</protein>
<dbReference type="HOGENOM" id="CLU_1073339_0_0_11"/>
<feature type="transmembrane region" description="Helical" evidence="1">
    <location>
        <begin position="144"/>
        <end position="163"/>
    </location>
</feature>
<dbReference type="InterPro" id="IPR036365">
    <property type="entry name" value="PGBD-like_sf"/>
</dbReference>
<dbReference type="InterPro" id="IPR010982">
    <property type="entry name" value="Lambda_DNA-bd_dom_sf"/>
</dbReference>
<dbReference type="eggNOG" id="COG3409">
    <property type="taxonomic scope" value="Bacteria"/>
</dbReference>
<dbReference type="InterPro" id="IPR036366">
    <property type="entry name" value="PGBDSf"/>
</dbReference>
<feature type="domain" description="HTH cro/C1-type" evidence="2">
    <location>
        <begin position="26"/>
        <end position="80"/>
    </location>
</feature>
<evidence type="ECO:0000313" key="3">
    <source>
        <dbReference type="EMBL" id="EJJ07033.1"/>
    </source>
</evidence>
<dbReference type="Gene3D" id="1.10.101.10">
    <property type="entry name" value="PGBD-like superfamily/PGBD"/>
    <property type="match status" value="1"/>
</dbReference>
<dbReference type="CDD" id="cd00093">
    <property type="entry name" value="HTH_XRE"/>
    <property type="match status" value="1"/>
</dbReference>
<dbReference type="AlphaFoldDB" id="J2K2N9"/>
<comment type="caution">
    <text evidence="3">The sequence shown here is derived from an EMBL/GenBank/DDBJ whole genome shotgun (WGS) entry which is preliminary data.</text>
</comment>
<evidence type="ECO:0000256" key="1">
    <source>
        <dbReference type="SAM" id="Phobius"/>
    </source>
</evidence>
<keyword evidence="1" id="KW-1133">Transmembrane helix</keyword>
<dbReference type="SUPFAM" id="SSF47090">
    <property type="entry name" value="PGBD-like"/>
    <property type="match status" value="1"/>
</dbReference>
<dbReference type="Pfam" id="PF01471">
    <property type="entry name" value="PG_binding_1"/>
    <property type="match status" value="1"/>
</dbReference>
<dbReference type="SUPFAM" id="SSF47413">
    <property type="entry name" value="lambda repressor-like DNA-binding domains"/>
    <property type="match status" value="1"/>
</dbReference>
<gene>
    <name evidence="3" type="ORF">SU9_10778</name>
</gene>
<name>J2K2N9_9ACTN</name>
<reference evidence="3" key="1">
    <citation type="journal article" date="2012" name="J. Bacteriol.">
        <title>Genome Sequence of Streptomyces auratus Strain AGR0001, a Phoslactomycin-Producing Actinomycete.</title>
        <authorList>
            <person name="Han X."/>
            <person name="Li M."/>
            <person name="Ding Z."/>
            <person name="Zhao J."/>
            <person name="Ji K."/>
            <person name="Wen M."/>
            <person name="Lu T."/>
        </authorList>
    </citation>
    <scope>NUCLEOTIDE SEQUENCE [LARGE SCALE GENOMIC DNA]</scope>
    <source>
        <strain evidence="3">AGR0001</strain>
    </source>
</reference>
<dbReference type="GO" id="GO:0003677">
    <property type="term" value="F:DNA binding"/>
    <property type="evidence" value="ECO:0007669"/>
    <property type="project" value="InterPro"/>
</dbReference>
<accession>J2K2N9</accession>
<dbReference type="Pfam" id="PF13560">
    <property type="entry name" value="HTH_31"/>
    <property type="match status" value="1"/>
</dbReference>
<keyword evidence="1" id="KW-0472">Membrane</keyword>
<keyword evidence="1" id="KW-0812">Transmembrane</keyword>